<evidence type="ECO:0000256" key="1">
    <source>
        <dbReference type="ARBA" id="ARBA00003065"/>
    </source>
</evidence>
<organism evidence="9 10">
    <name type="scientific">Candidatus Hakubella thermalkaliphila</name>
    <dbReference type="NCBI Taxonomy" id="2754717"/>
    <lineage>
        <taxon>Bacteria</taxon>
        <taxon>Bacillati</taxon>
        <taxon>Actinomycetota</taxon>
        <taxon>Actinomycetota incertae sedis</taxon>
        <taxon>Candidatus Hakubellales</taxon>
        <taxon>Candidatus Hakubellaceae</taxon>
        <taxon>Candidatus Hakubella</taxon>
    </lineage>
</organism>
<proteinExistence type="inferred from homology"/>
<feature type="non-terminal residue" evidence="9">
    <location>
        <position position="252"/>
    </location>
</feature>
<keyword evidence="5" id="KW-0233">DNA recombination</keyword>
<keyword evidence="6" id="KW-0234">DNA repair</keyword>
<evidence type="ECO:0000256" key="5">
    <source>
        <dbReference type="ARBA" id="ARBA00023172"/>
    </source>
</evidence>
<evidence type="ECO:0000256" key="4">
    <source>
        <dbReference type="ARBA" id="ARBA00022763"/>
    </source>
</evidence>
<dbReference type="SUPFAM" id="SSF57863">
    <property type="entry name" value="ArfGap/RecO-like zinc finger"/>
    <property type="match status" value="1"/>
</dbReference>
<dbReference type="Proteomes" id="UP000543224">
    <property type="component" value="Unassembled WGS sequence"/>
</dbReference>
<evidence type="ECO:0000259" key="8">
    <source>
        <dbReference type="Pfam" id="PF11967"/>
    </source>
</evidence>
<dbReference type="EMBL" id="BLRX01000416">
    <property type="protein sequence ID" value="GFP26175.1"/>
    <property type="molecule type" value="Genomic_DNA"/>
</dbReference>
<dbReference type="Gene3D" id="1.20.1440.120">
    <property type="entry name" value="Recombination protein O, C-terminal domain"/>
    <property type="match status" value="1"/>
</dbReference>
<feature type="non-terminal residue" evidence="9">
    <location>
        <position position="1"/>
    </location>
</feature>
<dbReference type="InterPro" id="IPR037278">
    <property type="entry name" value="ARFGAP/RecO"/>
</dbReference>
<dbReference type="Pfam" id="PF02565">
    <property type="entry name" value="RecO_C"/>
    <property type="match status" value="1"/>
</dbReference>
<evidence type="ECO:0000313" key="10">
    <source>
        <dbReference type="Proteomes" id="UP000543224"/>
    </source>
</evidence>
<evidence type="ECO:0000256" key="3">
    <source>
        <dbReference type="ARBA" id="ARBA00021310"/>
    </source>
</evidence>
<evidence type="ECO:0000256" key="6">
    <source>
        <dbReference type="ARBA" id="ARBA00023204"/>
    </source>
</evidence>
<accession>A0A6V8P0Y9</accession>
<dbReference type="HAMAP" id="MF_00201">
    <property type="entry name" value="RecO"/>
    <property type="match status" value="1"/>
</dbReference>
<dbReference type="NCBIfam" id="TIGR00613">
    <property type="entry name" value="reco"/>
    <property type="match status" value="1"/>
</dbReference>
<dbReference type="InterPro" id="IPR042242">
    <property type="entry name" value="RecO_C"/>
</dbReference>
<dbReference type="GO" id="GO:0006310">
    <property type="term" value="P:DNA recombination"/>
    <property type="evidence" value="ECO:0007669"/>
    <property type="project" value="UniProtKB-KW"/>
</dbReference>
<keyword evidence="4" id="KW-0227">DNA damage</keyword>
<dbReference type="InterPro" id="IPR022572">
    <property type="entry name" value="DNA_rep/recomb_RecO_N"/>
</dbReference>
<dbReference type="GO" id="GO:0006302">
    <property type="term" value="P:double-strand break repair"/>
    <property type="evidence" value="ECO:0007669"/>
    <property type="project" value="TreeGrafter"/>
</dbReference>
<gene>
    <name evidence="9" type="ORF">HKBW3S25_01665</name>
</gene>
<evidence type="ECO:0000256" key="2">
    <source>
        <dbReference type="ARBA" id="ARBA00007452"/>
    </source>
</evidence>
<dbReference type="InterPro" id="IPR003717">
    <property type="entry name" value="RecO"/>
</dbReference>
<dbReference type="GO" id="GO:0043590">
    <property type="term" value="C:bacterial nucleoid"/>
    <property type="evidence" value="ECO:0007669"/>
    <property type="project" value="TreeGrafter"/>
</dbReference>
<reference evidence="9 10" key="1">
    <citation type="journal article" date="2020" name="Front. Microbiol.">
        <title>Single-cell genomics of novel Actinobacteria with the Wood-Ljungdahl pathway discovered in a serpentinizing system.</title>
        <authorList>
            <person name="Merino N."/>
            <person name="Kawai M."/>
            <person name="Boyd E.S."/>
            <person name="Colman D.R."/>
            <person name="McGlynn S.E."/>
            <person name="Nealson K.H."/>
            <person name="Kurokawa K."/>
            <person name="Hongoh Y."/>
        </authorList>
    </citation>
    <scope>NUCLEOTIDE SEQUENCE [LARGE SCALE GENOMIC DNA]</scope>
    <source>
        <strain evidence="9 10">S25</strain>
    </source>
</reference>
<dbReference type="PANTHER" id="PTHR33991">
    <property type="entry name" value="DNA REPAIR PROTEIN RECO"/>
    <property type="match status" value="1"/>
</dbReference>
<name>A0A6V8P0Y9_9ACTN</name>
<comment type="function">
    <text evidence="1">Involved in DNA repair and RecF pathway recombination.</text>
</comment>
<dbReference type="InterPro" id="IPR012340">
    <property type="entry name" value="NA-bd_OB-fold"/>
</dbReference>
<dbReference type="Gene3D" id="2.40.50.140">
    <property type="entry name" value="Nucleic acid-binding proteins"/>
    <property type="match status" value="1"/>
</dbReference>
<protein>
    <recommendedName>
        <fullName evidence="3">DNA repair protein RecO</fullName>
    </recommendedName>
    <alternativeName>
        <fullName evidence="7">Recombination protein O</fullName>
    </alternativeName>
</protein>
<comment type="similarity">
    <text evidence="2">Belongs to the RecO family.</text>
</comment>
<dbReference type="Pfam" id="PF11967">
    <property type="entry name" value="RecO_N"/>
    <property type="match status" value="1"/>
</dbReference>
<feature type="domain" description="DNA replication/recombination mediator RecO N-terminal" evidence="8">
    <location>
        <begin position="16"/>
        <end position="77"/>
    </location>
</feature>
<evidence type="ECO:0000256" key="7">
    <source>
        <dbReference type="ARBA" id="ARBA00033409"/>
    </source>
</evidence>
<dbReference type="AlphaFoldDB" id="A0A6V8P0Y9"/>
<dbReference type="SUPFAM" id="SSF50249">
    <property type="entry name" value="Nucleic acid-binding proteins"/>
    <property type="match status" value="1"/>
</dbReference>
<sequence length="252" mass="28764">QWNEAVKYGEIHQLWEVDKIVRILSEKEGIIDAVAKGIRKTKSKFGGRLEPFTYSDLHLYQGRNLDIILQAETINPFKLIREDLRKVALASISCDLILRSQVDKSSERVLNLLLFFLSELERAKDGLKILLLIFETRLLSLLGYQPILDVCCLCGSPLEGRRFSFDFGGEGLVCGSCRPTTTASVSISGSSLLLLRWLFERSPRQWQEISDRSKGVAQVEELLEKYLAYHLEKKPKSYQFLRLMESAEGFSD</sequence>
<comment type="caution">
    <text evidence="9">The sequence shown here is derived from an EMBL/GenBank/DDBJ whole genome shotgun (WGS) entry which is preliminary data.</text>
</comment>
<evidence type="ECO:0000313" key="9">
    <source>
        <dbReference type="EMBL" id="GFP26175.1"/>
    </source>
</evidence>
<dbReference type="PANTHER" id="PTHR33991:SF1">
    <property type="entry name" value="DNA REPAIR PROTEIN RECO"/>
    <property type="match status" value="1"/>
</dbReference>